<comment type="caution">
    <text evidence="1">The sequence shown here is derived from an EMBL/GenBank/DDBJ whole genome shotgun (WGS) entry which is preliminary data.</text>
</comment>
<dbReference type="EMBL" id="JAPFQP010000001">
    <property type="protein sequence ID" value="MCX2719089.1"/>
    <property type="molecule type" value="Genomic_DNA"/>
</dbReference>
<evidence type="ECO:0008006" key="3">
    <source>
        <dbReference type="Google" id="ProtNLM"/>
    </source>
</evidence>
<accession>A0AAE3MKG7</accession>
<evidence type="ECO:0000313" key="1">
    <source>
        <dbReference type="EMBL" id="MCX2719089.1"/>
    </source>
</evidence>
<name>A0AAE3MKG7_9FLAO</name>
<dbReference type="Gene3D" id="3.40.50.1820">
    <property type="entry name" value="alpha/beta hydrolase"/>
    <property type="match status" value="1"/>
</dbReference>
<keyword evidence="2" id="KW-1185">Reference proteome</keyword>
<organism evidence="1 2">
    <name type="scientific">Lentiprolixibacter aurantiacus</name>
    <dbReference type="NCBI Taxonomy" id="2993939"/>
    <lineage>
        <taxon>Bacteria</taxon>
        <taxon>Pseudomonadati</taxon>
        <taxon>Bacteroidota</taxon>
        <taxon>Flavobacteriia</taxon>
        <taxon>Flavobacteriales</taxon>
        <taxon>Flavobacteriaceae</taxon>
        <taxon>Lentiprolixibacter</taxon>
    </lineage>
</organism>
<sequence length="183" mass="20916">MSKRLVILSDIWGCKKGLWITSYLGYLQSYFDITFYDCRELGYVDTRTNSADDLHNAFMDGGMERAVKQLLEKEKEPAHYLTFCAGSTIAWKAALQGLPIKCLYAISPFNLPGSLEKPDIPVNLLYGEYQKLTPDEQRSPEKGLTIESIPRFGHELYTDEKIIQKVCLDLLENHFNIHFKAVS</sequence>
<protein>
    <recommendedName>
        <fullName evidence="3">Alpha/beta hydrolase</fullName>
    </recommendedName>
</protein>
<dbReference type="RefSeq" id="WP_266011529.1">
    <property type="nucleotide sequence ID" value="NZ_JAPFQP010000001.1"/>
</dbReference>
<dbReference type="AlphaFoldDB" id="A0AAE3MKG7"/>
<evidence type="ECO:0000313" key="2">
    <source>
        <dbReference type="Proteomes" id="UP001207116"/>
    </source>
</evidence>
<dbReference type="InterPro" id="IPR029058">
    <property type="entry name" value="AB_hydrolase_fold"/>
</dbReference>
<dbReference type="Proteomes" id="UP001207116">
    <property type="component" value="Unassembled WGS sequence"/>
</dbReference>
<reference evidence="1" key="1">
    <citation type="submission" date="2022-11" db="EMBL/GenBank/DDBJ databases">
        <title>The characterization of three novel Bacteroidetes species and genomic analysis of their roles in tidal elemental geochemical cycles.</title>
        <authorList>
            <person name="Ma K.-J."/>
        </authorList>
    </citation>
    <scope>NUCLEOTIDE SEQUENCE</scope>
    <source>
        <strain evidence="1">M415</strain>
    </source>
</reference>
<gene>
    <name evidence="1" type="ORF">OO016_05710</name>
</gene>
<dbReference type="SUPFAM" id="SSF53474">
    <property type="entry name" value="alpha/beta-Hydrolases"/>
    <property type="match status" value="1"/>
</dbReference>
<proteinExistence type="predicted"/>